<organism evidence="1 2">
    <name type="scientific">Paramecium octaurelia</name>
    <dbReference type="NCBI Taxonomy" id="43137"/>
    <lineage>
        <taxon>Eukaryota</taxon>
        <taxon>Sar</taxon>
        <taxon>Alveolata</taxon>
        <taxon>Ciliophora</taxon>
        <taxon>Intramacronucleata</taxon>
        <taxon>Oligohymenophorea</taxon>
        <taxon>Peniculida</taxon>
        <taxon>Parameciidae</taxon>
        <taxon>Paramecium</taxon>
    </lineage>
</organism>
<dbReference type="Proteomes" id="UP000683925">
    <property type="component" value="Unassembled WGS sequence"/>
</dbReference>
<evidence type="ECO:0000313" key="2">
    <source>
        <dbReference type="Proteomes" id="UP000683925"/>
    </source>
</evidence>
<accession>A0A8S1VEL0</accession>
<protein>
    <submittedName>
        <fullName evidence="1">Uncharacterized protein</fullName>
    </submittedName>
</protein>
<gene>
    <name evidence="1" type="ORF">POCTA_138.1.T0650251</name>
</gene>
<dbReference type="AlphaFoldDB" id="A0A8S1VEL0"/>
<dbReference type="EMBL" id="CAJJDP010000064">
    <property type="protein sequence ID" value="CAD8175524.1"/>
    <property type="molecule type" value="Genomic_DNA"/>
</dbReference>
<name>A0A8S1VEL0_PAROT</name>
<comment type="caution">
    <text evidence="1">The sequence shown here is derived from an EMBL/GenBank/DDBJ whole genome shotgun (WGS) entry which is preliminary data.</text>
</comment>
<proteinExistence type="predicted"/>
<reference evidence="1" key="1">
    <citation type="submission" date="2021-01" db="EMBL/GenBank/DDBJ databases">
        <authorList>
            <consortium name="Genoscope - CEA"/>
            <person name="William W."/>
        </authorList>
    </citation>
    <scope>NUCLEOTIDE SEQUENCE</scope>
</reference>
<sequence>MKIKFSQSIIVKNTYILTNNIKTNNCRIHLKNSTQILSKFSGIGTFNIFQIEYKYSQLKINVSLNITLSKKLKIIQKQKQTVQRLKNECLLYQGIKYKQ</sequence>
<keyword evidence="2" id="KW-1185">Reference proteome</keyword>
<evidence type="ECO:0000313" key="1">
    <source>
        <dbReference type="EMBL" id="CAD8175524.1"/>
    </source>
</evidence>